<dbReference type="SMART" id="SM00355">
    <property type="entry name" value="ZnF_C2H2"/>
    <property type="match status" value="3"/>
</dbReference>
<protein>
    <recommendedName>
        <fullName evidence="2">C2H2-type domain-containing protein</fullName>
    </recommendedName>
</protein>
<reference evidence="3 4" key="1">
    <citation type="journal article" date="2017" name="BMC Biol.">
        <title>Genomic innovations, transcriptional plasticity and gene loss underlying the evolution and divergence of two highly polyphagous and invasive Helicoverpa pest species.</title>
        <authorList>
            <person name="Pearce S.L."/>
            <person name="Clarke D.F."/>
            <person name="East P.D."/>
            <person name="Elfekih S."/>
            <person name="Gordon K.H."/>
            <person name="Jermiin L.S."/>
            <person name="McGaughran A."/>
            <person name="Oakeshott J.G."/>
            <person name="Papanikolaou A."/>
            <person name="Perera O.P."/>
            <person name="Rane R.V."/>
            <person name="Richards S."/>
            <person name="Tay W.T."/>
            <person name="Walsh T.K."/>
            <person name="Anderson A."/>
            <person name="Anderson C.J."/>
            <person name="Asgari S."/>
            <person name="Board P.G."/>
            <person name="Bretschneider A."/>
            <person name="Campbell P.M."/>
            <person name="Chertemps T."/>
            <person name="Christeller J.T."/>
            <person name="Coppin C.W."/>
            <person name="Downes S.J."/>
            <person name="Duan G."/>
            <person name="Farnsworth C.A."/>
            <person name="Good R.T."/>
            <person name="Han L.B."/>
            <person name="Han Y.C."/>
            <person name="Hatje K."/>
            <person name="Horne I."/>
            <person name="Huang Y.P."/>
            <person name="Hughes D.S."/>
            <person name="Jacquin-Joly E."/>
            <person name="James W."/>
            <person name="Jhangiani S."/>
            <person name="Kollmar M."/>
            <person name="Kuwar S.S."/>
            <person name="Li S."/>
            <person name="Liu N.Y."/>
            <person name="Maibeche M.T."/>
            <person name="Miller J.R."/>
            <person name="Montagne N."/>
            <person name="Perry T."/>
            <person name="Qu J."/>
            <person name="Song S.V."/>
            <person name="Sutton G.G."/>
            <person name="Vogel H."/>
            <person name="Walenz B.P."/>
            <person name="Xu W."/>
            <person name="Zhang H.J."/>
            <person name="Zou Z."/>
            <person name="Batterham P."/>
            <person name="Edwards O.R."/>
            <person name="Feyereisen R."/>
            <person name="Gibbs R.A."/>
            <person name="Heckel D.G."/>
            <person name="McGrath A."/>
            <person name="Robin C."/>
            <person name="Scherer S.E."/>
            <person name="Worley K.C."/>
            <person name="Wu Y.D."/>
        </authorList>
    </citation>
    <scope>NUCLEOTIDE SEQUENCE [LARGE SCALE GENOMIC DNA]</scope>
    <source>
        <strain evidence="3">Harm_GR_Male_#8</strain>
        <tissue evidence="3">Whole organism</tissue>
    </source>
</reference>
<feature type="domain" description="C2H2-type" evidence="2">
    <location>
        <begin position="215"/>
        <end position="242"/>
    </location>
</feature>
<dbReference type="Proteomes" id="UP000249218">
    <property type="component" value="Unassembled WGS sequence"/>
</dbReference>
<accession>A0A2W1BGM2</accession>
<dbReference type="EMBL" id="KZ150076">
    <property type="protein sequence ID" value="PZC73958.1"/>
    <property type="molecule type" value="Genomic_DNA"/>
</dbReference>
<evidence type="ECO:0000313" key="3">
    <source>
        <dbReference type="EMBL" id="PZC73958.1"/>
    </source>
</evidence>
<dbReference type="SUPFAM" id="SSF57667">
    <property type="entry name" value="beta-beta-alpha zinc fingers"/>
    <property type="match status" value="1"/>
</dbReference>
<name>A0A2W1BGM2_HELAM</name>
<dbReference type="InterPro" id="IPR013087">
    <property type="entry name" value="Znf_C2H2_type"/>
</dbReference>
<dbReference type="PROSITE" id="PS00028">
    <property type="entry name" value="ZINC_FINGER_C2H2_1"/>
    <property type="match status" value="2"/>
</dbReference>
<dbReference type="PROSITE" id="PS50157">
    <property type="entry name" value="ZINC_FINGER_C2H2_2"/>
    <property type="match status" value="1"/>
</dbReference>
<dbReference type="InterPro" id="IPR036236">
    <property type="entry name" value="Znf_C2H2_sf"/>
</dbReference>
<keyword evidence="1" id="KW-0862">Zinc</keyword>
<dbReference type="InterPro" id="IPR013083">
    <property type="entry name" value="Znf_RING/FYVE/PHD"/>
</dbReference>
<dbReference type="OrthoDB" id="7489662at2759"/>
<gene>
    <name evidence="3" type="primary">HaOG208484</name>
    <name evidence="3" type="ORF">B5X24_HaOG208484</name>
</gene>
<keyword evidence="1" id="KW-0863">Zinc-finger</keyword>
<keyword evidence="4" id="KW-1185">Reference proteome</keyword>
<proteinExistence type="predicted"/>
<sequence length="318" mass="36906">MRKKAISISSDSHSDDDVPLHLIKTSKCTDDPNAYDSLCQRSNEACEFCDRISKTRYSSLIHNASHIIIPLFNQTIIRCPICLFCFTSEEDLAIHNVRKHIELTAPKVSLVKIESDASGLDHSRCIKIEQPQLKESPTNSILPTNPPDTITSSIKSRLVFEDEDDDLIRLDCNQLLNDLTTDCKVNLEVFDTPWMNGEEYTRSVHYDELVNPGVYRCRKCGKRFPTRYDVIIHESSHIRFKNSQIILCIKCNKYLQGGRKDLRFHEYMFHSNIEEKQLSEDSNKRFYDENTKDRRIFNSEVFTFCEEVGTEKGWIFCT</sequence>
<evidence type="ECO:0000256" key="1">
    <source>
        <dbReference type="PROSITE-ProRule" id="PRU00042"/>
    </source>
</evidence>
<dbReference type="GO" id="GO:0008270">
    <property type="term" value="F:zinc ion binding"/>
    <property type="evidence" value="ECO:0007669"/>
    <property type="project" value="UniProtKB-KW"/>
</dbReference>
<evidence type="ECO:0000313" key="4">
    <source>
        <dbReference type="Proteomes" id="UP000249218"/>
    </source>
</evidence>
<dbReference type="AlphaFoldDB" id="A0A2W1BGM2"/>
<organism evidence="3 4">
    <name type="scientific">Helicoverpa armigera</name>
    <name type="common">Cotton bollworm</name>
    <name type="synonym">Heliothis armigera</name>
    <dbReference type="NCBI Taxonomy" id="29058"/>
    <lineage>
        <taxon>Eukaryota</taxon>
        <taxon>Metazoa</taxon>
        <taxon>Ecdysozoa</taxon>
        <taxon>Arthropoda</taxon>
        <taxon>Hexapoda</taxon>
        <taxon>Insecta</taxon>
        <taxon>Pterygota</taxon>
        <taxon>Neoptera</taxon>
        <taxon>Endopterygota</taxon>
        <taxon>Lepidoptera</taxon>
        <taxon>Glossata</taxon>
        <taxon>Ditrysia</taxon>
        <taxon>Noctuoidea</taxon>
        <taxon>Noctuidae</taxon>
        <taxon>Heliothinae</taxon>
        <taxon>Helicoverpa</taxon>
    </lineage>
</organism>
<dbReference type="Pfam" id="PF00096">
    <property type="entry name" value="zf-C2H2"/>
    <property type="match status" value="1"/>
</dbReference>
<evidence type="ECO:0000259" key="2">
    <source>
        <dbReference type="PROSITE" id="PS50157"/>
    </source>
</evidence>
<keyword evidence="1" id="KW-0479">Metal-binding</keyword>
<dbReference type="Gene3D" id="3.30.40.10">
    <property type="entry name" value="Zinc/RING finger domain, C3HC4 (zinc finger)"/>
    <property type="match status" value="1"/>
</dbReference>